<evidence type="ECO:0000313" key="2">
    <source>
        <dbReference type="EMBL" id="MDQ1107136.1"/>
    </source>
</evidence>
<evidence type="ECO:0008006" key="4">
    <source>
        <dbReference type="Google" id="ProtNLM"/>
    </source>
</evidence>
<accession>A0AAP5AFE8</accession>
<keyword evidence="1" id="KW-0732">Signal</keyword>
<gene>
    <name evidence="2" type="ORF">QE424_000295</name>
</gene>
<reference evidence="2" key="1">
    <citation type="submission" date="2023-07" db="EMBL/GenBank/DDBJ databases">
        <title>Functional and genomic diversity of the sorghum phyllosphere microbiome.</title>
        <authorList>
            <person name="Shade A."/>
        </authorList>
    </citation>
    <scope>NUCLEOTIDE SEQUENCE</scope>
    <source>
        <strain evidence="2">SORGH_AS_0457</strain>
    </source>
</reference>
<evidence type="ECO:0000313" key="3">
    <source>
        <dbReference type="Proteomes" id="UP001226084"/>
    </source>
</evidence>
<dbReference type="Gene3D" id="3.30.1150.10">
    <property type="match status" value="2"/>
</dbReference>
<dbReference type="RefSeq" id="WP_307105820.1">
    <property type="nucleotide sequence ID" value="NZ_JAUTAS010000001.1"/>
</dbReference>
<name>A0AAP5AFE8_9GAMM</name>
<evidence type="ECO:0000256" key="1">
    <source>
        <dbReference type="SAM" id="SignalP"/>
    </source>
</evidence>
<sequence>MRSSLYLALALALGGSIVAAAPDAAAQTRSEMRRTAEGSMVLTGQVNIGTEGQVEGFVLDKREKVPAELASFVDRSVQTWRFEPIVRDGKPVRARTQVSIRLVANIGPDGKDMVTLDAATFGGYDATSTDQVTSIKMAPPRFPSVALNMGGSGDVMLIVKVGRDGKVMDVIAEQVNLRVLGDARRMERLREAFAKQSVDAAHRWSFRAPSTGDEKDKPFWSVRVPVSFDFGEVTRGYGQWNVYIPGPRAHAPWREVGPGEQDVAGLLAVGGVYMTDVSNGPRLLTPLGG</sequence>
<organism evidence="2 3">
    <name type="scientific">Stenotrophomonas rhizophila</name>
    <dbReference type="NCBI Taxonomy" id="216778"/>
    <lineage>
        <taxon>Bacteria</taxon>
        <taxon>Pseudomonadati</taxon>
        <taxon>Pseudomonadota</taxon>
        <taxon>Gammaproteobacteria</taxon>
        <taxon>Lysobacterales</taxon>
        <taxon>Lysobacteraceae</taxon>
        <taxon>Stenotrophomonas</taxon>
    </lineage>
</organism>
<dbReference type="Proteomes" id="UP001226084">
    <property type="component" value="Unassembled WGS sequence"/>
</dbReference>
<proteinExistence type="predicted"/>
<feature type="chain" id="PRO_5043051919" description="TonB-dependent receptor" evidence="1">
    <location>
        <begin position="21"/>
        <end position="289"/>
    </location>
</feature>
<feature type="signal peptide" evidence="1">
    <location>
        <begin position="1"/>
        <end position="20"/>
    </location>
</feature>
<dbReference type="SUPFAM" id="SSF74653">
    <property type="entry name" value="TolA/TonB C-terminal domain"/>
    <property type="match status" value="1"/>
</dbReference>
<protein>
    <recommendedName>
        <fullName evidence="4">TonB-dependent receptor</fullName>
    </recommendedName>
</protein>
<comment type="caution">
    <text evidence="2">The sequence shown here is derived from an EMBL/GenBank/DDBJ whole genome shotgun (WGS) entry which is preliminary data.</text>
</comment>
<dbReference type="AlphaFoldDB" id="A0AAP5AFE8"/>
<dbReference type="EMBL" id="JAUTAS010000001">
    <property type="protein sequence ID" value="MDQ1107136.1"/>
    <property type="molecule type" value="Genomic_DNA"/>
</dbReference>